<dbReference type="InterPro" id="IPR002344">
    <property type="entry name" value="Lupus_La"/>
</dbReference>
<keyword evidence="10" id="KW-1185">Reference proteome</keyword>
<dbReference type="Pfam" id="PF07145">
    <property type="entry name" value="PAM2"/>
    <property type="match status" value="1"/>
</dbReference>
<dbReference type="GO" id="GO:1990904">
    <property type="term" value="C:ribonucleoprotein complex"/>
    <property type="evidence" value="ECO:0007669"/>
    <property type="project" value="InterPro"/>
</dbReference>
<evidence type="ECO:0000259" key="9">
    <source>
        <dbReference type="PROSITE" id="PS50961"/>
    </source>
</evidence>
<dbReference type="Pfam" id="PF00076">
    <property type="entry name" value="RRM_1"/>
    <property type="match status" value="1"/>
</dbReference>
<dbReference type="RefSeq" id="XP_011001196.1">
    <property type="nucleotide sequence ID" value="XM_011002894.1"/>
</dbReference>
<dbReference type="PANTHER" id="PTHR22792:SF62">
    <property type="entry name" value="LA-RELATED PROTEIN 7"/>
    <property type="match status" value="1"/>
</dbReference>
<dbReference type="PROSITE" id="PS50102">
    <property type="entry name" value="RRM"/>
    <property type="match status" value="1"/>
</dbReference>
<dbReference type="SMART" id="SM00715">
    <property type="entry name" value="LA"/>
    <property type="match status" value="1"/>
</dbReference>
<evidence type="ECO:0000313" key="10">
    <source>
        <dbReference type="Proteomes" id="UP000694918"/>
    </source>
</evidence>
<dbReference type="GeneID" id="105108549"/>
<dbReference type="InterPro" id="IPR000504">
    <property type="entry name" value="RRM_dom"/>
</dbReference>
<comment type="subcellular location">
    <subcellularLocation>
        <location evidence="1">Nucleus</location>
    </subcellularLocation>
</comment>
<reference evidence="11" key="1">
    <citation type="submission" date="2025-08" db="UniProtKB">
        <authorList>
            <consortium name="RefSeq"/>
        </authorList>
    </citation>
    <scope>IDENTIFICATION</scope>
</reference>
<evidence type="ECO:0000259" key="8">
    <source>
        <dbReference type="PROSITE" id="PS50102"/>
    </source>
</evidence>
<keyword evidence="3" id="KW-0805">Transcription regulation</keyword>
<sequence>MAPAQPERKTEEIRVEKEMKETTKPKNDSNKNSDSVSFKFNAQAPEFVPRSHTNTSPLPISGYFYPCFHYFGATDSAAGGSDWIFVGDQDHAAAYLISNNPNHAMSNCPSKNRGVLTDDLREKIIKQVEYQLSDMSLLANESMSKHVSKDPEGYVPIAVIASTKKMRSLISDNDLLAQALKSSSKLVLAEDGKKVKRKLPFTDKDREELQSRIVVVENLPDDHSHQNVQKIFSVIGSAKTIRICHPQESNSSRAKNDFFVTNKLHALVELETRVIAEKAVEKLNDERNWRKGLRVRLLLRCSPKSVLTRGRKSEFDNILEEEDSSLDESTEDTFQPNNSESAIESCAEDNPGASKKARAKGRGKGKDRGQIICARGMLAPPKCGSTPHCEASPKKTCNGPRMPDGTKGFTVGRGKPLVTSGPTSSMME</sequence>
<dbReference type="SUPFAM" id="SSF54928">
    <property type="entry name" value="RNA-binding domain, RBD"/>
    <property type="match status" value="1"/>
</dbReference>
<feature type="compositionally biased region" description="Basic and acidic residues" evidence="7">
    <location>
        <begin position="1"/>
        <end position="31"/>
    </location>
</feature>
<dbReference type="CDD" id="cd12288">
    <property type="entry name" value="RRM_La_like_plant"/>
    <property type="match status" value="1"/>
</dbReference>
<accession>A0AAJ6SZ19</accession>
<dbReference type="InterPro" id="IPR009818">
    <property type="entry name" value="PAM2_motif"/>
</dbReference>
<evidence type="ECO:0000256" key="1">
    <source>
        <dbReference type="ARBA" id="ARBA00004123"/>
    </source>
</evidence>
<dbReference type="InterPro" id="IPR045180">
    <property type="entry name" value="La_dom_prot"/>
</dbReference>
<dbReference type="Proteomes" id="UP000694918">
    <property type="component" value="Unplaced"/>
</dbReference>
<feature type="region of interest" description="Disordered" evidence="7">
    <location>
        <begin position="1"/>
        <end position="36"/>
    </location>
</feature>
<evidence type="ECO:0000256" key="4">
    <source>
        <dbReference type="ARBA" id="ARBA00023163"/>
    </source>
</evidence>
<evidence type="ECO:0000256" key="6">
    <source>
        <dbReference type="PROSITE-ProRule" id="PRU00332"/>
    </source>
</evidence>
<feature type="domain" description="RRM" evidence="8">
    <location>
        <begin position="212"/>
        <end position="300"/>
    </location>
</feature>
<protein>
    <submittedName>
        <fullName evidence="11">La-related protein 6C</fullName>
    </submittedName>
</protein>
<dbReference type="PRINTS" id="PR00302">
    <property type="entry name" value="LUPUSLA"/>
</dbReference>
<evidence type="ECO:0000256" key="5">
    <source>
        <dbReference type="ARBA" id="ARBA00023242"/>
    </source>
</evidence>
<dbReference type="GO" id="GO:0006396">
    <property type="term" value="P:RNA processing"/>
    <property type="evidence" value="ECO:0007669"/>
    <property type="project" value="InterPro"/>
</dbReference>
<dbReference type="InterPro" id="IPR036388">
    <property type="entry name" value="WH-like_DNA-bd_sf"/>
</dbReference>
<dbReference type="Pfam" id="PF05383">
    <property type="entry name" value="La"/>
    <property type="match status" value="1"/>
</dbReference>
<dbReference type="GO" id="GO:0005634">
    <property type="term" value="C:nucleus"/>
    <property type="evidence" value="ECO:0007669"/>
    <property type="project" value="UniProtKB-SubCell"/>
</dbReference>
<evidence type="ECO:0000313" key="11">
    <source>
        <dbReference type="RefSeq" id="XP_011001196.1"/>
    </source>
</evidence>
<dbReference type="PROSITE" id="PS50961">
    <property type="entry name" value="HTH_LA"/>
    <property type="match status" value="1"/>
</dbReference>
<dbReference type="GO" id="GO:0003723">
    <property type="term" value="F:RNA binding"/>
    <property type="evidence" value="ECO:0007669"/>
    <property type="project" value="UniProtKB-UniRule"/>
</dbReference>
<dbReference type="InterPro" id="IPR012677">
    <property type="entry name" value="Nucleotide-bd_a/b_plait_sf"/>
</dbReference>
<dbReference type="InterPro" id="IPR035979">
    <property type="entry name" value="RBD_domain_sf"/>
</dbReference>
<keyword evidence="2 6" id="KW-0694">RNA-binding</keyword>
<evidence type="ECO:0000256" key="3">
    <source>
        <dbReference type="ARBA" id="ARBA00023015"/>
    </source>
</evidence>
<dbReference type="InterPro" id="IPR036390">
    <property type="entry name" value="WH_DNA-bd_sf"/>
</dbReference>
<evidence type="ECO:0000256" key="2">
    <source>
        <dbReference type="ARBA" id="ARBA00022884"/>
    </source>
</evidence>
<dbReference type="KEGG" id="peu:105108549"/>
<name>A0AAJ6SZ19_POPEU</name>
<gene>
    <name evidence="11" type="primary">LOC105108549</name>
</gene>
<feature type="region of interest" description="Disordered" evidence="7">
    <location>
        <begin position="321"/>
        <end position="368"/>
    </location>
</feature>
<keyword evidence="5" id="KW-0539">Nucleus</keyword>
<proteinExistence type="predicted"/>
<dbReference type="PANTHER" id="PTHR22792">
    <property type="entry name" value="LUPUS LA PROTEIN-RELATED"/>
    <property type="match status" value="1"/>
</dbReference>
<dbReference type="AlphaFoldDB" id="A0AAJ6SZ19"/>
<dbReference type="Gene3D" id="3.30.70.330">
    <property type="match status" value="1"/>
</dbReference>
<organism evidence="10 11">
    <name type="scientific">Populus euphratica</name>
    <name type="common">Euphrates poplar</name>
    <dbReference type="NCBI Taxonomy" id="75702"/>
    <lineage>
        <taxon>Eukaryota</taxon>
        <taxon>Viridiplantae</taxon>
        <taxon>Streptophyta</taxon>
        <taxon>Embryophyta</taxon>
        <taxon>Tracheophyta</taxon>
        <taxon>Spermatophyta</taxon>
        <taxon>Magnoliopsida</taxon>
        <taxon>eudicotyledons</taxon>
        <taxon>Gunneridae</taxon>
        <taxon>Pentapetalae</taxon>
        <taxon>rosids</taxon>
        <taxon>fabids</taxon>
        <taxon>Malpighiales</taxon>
        <taxon>Salicaceae</taxon>
        <taxon>Saliceae</taxon>
        <taxon>Populus</taxon>
    </lineage>
</organism>
<dbReference type="InterPro" id="IPR006630">
    <property type="entry name" value="La_HTH"/>
</dbReference>
<dbReference type="InterPro" id="IPR034878">
    <property type="entry name" value="La-rel_plant_RRM"/>
</dbReference>
<keyword evidence="4" id="KW-0804">Transcription</keyword>
<feature type="compositionally biased region" description="Acidic residues" evidence="7">
    <location>
        <begin position="321"/>
        <end position="331"/>
    </location>
</feature>
<feature type="domain" description="HTH La-type RNA-binding" evidence="9">
    <location>
        <begin position="114"/>
        <end position="205"/>
    </location>
</feature>
<feature type="region of interest" description="Disordered" evidence="7">
    <location>
        <begin position="383"/>
        <end position="428"/>
    </location>
</feature>
<evidence type="ECO:0000256" key="7">
    <source>
        <dbReference type="SAM" id="MobiDB-lite"/>
    </source>
</evidence>
<dbReference type="SUPFAM" id="SSF46785">
    <property type="entry name" value="Winged helix' DNA-binding domain"/>
    <property type="match status" value="1"/>
</dbReference>
<dbReference type="Gene3D" id="1.10.10.10">
    <property type="entry name" value="Winged helix-like DNA-binding domain superfamily/Winged helix DNA-binding domain"/>
    <property type="match status" value="1"/>
</dbReference>